<feature type="transmembrane region" description="Helical" evidence="6">
    <location>
        <begin position="129"/>
        <end position="150"/>
    </location>
</feature>
<dbReference type="AlphaFoldDB" id="A0A365P5H8"/>
<keyword evidence="2" id="KW-1003">Cell membrane</keyword>
<evidence type="ECO:0000256" key="2">
    <source>
        <dbReference type="ARBA" id="ARBA00022475"/>
    </source>
</evidence>
<feature type="transmembrane region" description="Helical" evidence="6">
    <location>
        <begin position="46"/>
        <end position="65"/>
    </location>
</feature>
<feature type="transmembrane region" description="Helical" evidence="6">
    <location>
        <begin position="289"/>
        <end position="313"/>
    </location>
</feature>
<feature type="transmembrane region" description="Helical" evidence="6">
    <location>
        <begin position="213"/>
        <end position="236"/>
    </location>
</feature>
<dbReference type="Proteomes" id="UP000253319">
    <property type="component" value="Unassembled WGS sequence"/>
</dbReference>
<sequence length="322" mass="36809">MKKKLNNILSIILPLLLGVFLIIYTYNSFTEEQIQKMKSYFVNANYYFVFFSGVLAFIGYVLRAYRWKYTLEYIGYPSDFKFNLAAVSIGYFLNLTIPRSGEISRAALLTKYKNVPFDKGFGTIISERIVDFIILLLFIFSAILLEFATLKNFLLKYIPLNKLVFILVLGILMGIIGLYLLIYSKIKIIVKIREKISGLTEGILSVFKMPNKWIFLGYTLLIWFTYVLMFYSVIFALEETRIITFSAVLVAFVIGSLTIAFTNGGFGFFPVLIAEILVLYQIPIEAGNAFGWIVWTSQLVVTIVFGGLAFLILPTFTKKEIN</sequence>
<name>A0A365P5H8_9FLAO</name>
<proteinExistence type="predicted"/>
<gene>
    <name evidence="7" type="ORF">DPN68_01080</name>
</gene>
<feature type="transmembrane region" description="Helical" evidence="6">
    <location>
        <begin position="162"/>
        <end position="183"/>
    </location>
</feature>
<keyword evidence="5 6" id="KW-0472">Membrane</keyword>
<feature type="transmembrane region" description="Helical" evidence="6">
    <location>
        <begin position="7"/>
        <end position="26"/>
    </location>
</feature>
<dbReference type="Pfam" id="PF03706">
    <property type="entry name" value="LPG_synthase_TM"/>
    <property type="match status" value="1"/>
</dbReference>
<reference evidence="7 8" key="1">
    <citation type="submission" date="2018-06" db="EMBL/GenBank/DDBJ databases">
        <title>Flavobacterium tibetense sp. nov., isolated from a wetland YonghuCo on Tibetan Plateau.</title>
        <authorList>
            <person name="Xing P."/>
            <person name="Phurbu D."/>
            <person name="Lu H."/>
        </authorList>
    </citation>
    <scope>NUCLEOTIDE SEQUENCE [LARGE SCALE GENOMIC DNA]</scope>
    <source>
        <strain evidence="7 8">YH5</strain>
    </source>
</reference>
<evidence type="ECO:0000313" key="8">
    <source>
        <dbReference type="Proteomes" id="UP000253319"/>
    </source>
</evidence>
<dbReference type="GO" id="GO:0005886">
    <property type="term" value="C:plasma membrane"/>
    <property type="evidence" value="ECO:0007669"/>
    <property type="project" value="UniProtKB-SubCell"/>
</dbReference>
<evidence type="ECO:0000256" key="6">
    <source>
        <dbReference type="SAM" id="Phobius"/>
    </source>
</evidence>
<dbReference type="PANTHER" id="PTHR39087">
    <property type="entry name" value="UPF0104 MEMBRANE PROTEIN MJ1595"/>
    <property type="match status" value="1"/>
</dbReference>
<evidence type="ECO:0000256" key="1">
    <source>
        <dbReference type="ARBA" id="ARBA00004651"/>
    </source>
</evidence>
<dbReference type="EMBL" id="QLST01000001">
    <property type="protein sequence ID" value="RBA29850.1"/>
    <property type="molecule type" value="Genomic_DNA"/>
</dbReference>
<dbReference type="NCBIfam" id="TIGR00374">
    <property type="entry name" value="flippase-like domain"/>
    <property type="match status" value="1"/>
</dbReference>
<keyword evidence="8" id="KW-1185">Reference proteome</keyword>
<evidence type="ECO:0000256" key="5">
    <source>
        <dbReference type="ARBA" id="ARBA00023136"/>
    </source>
</evidence>
<keyword evidence="3 6" id="KW-0812">Transmembrane</keyword>
<protein>
    <submittedName>
        <fullName evidence="7">TIGR00374 family protein</fullName>
    </submittedName>
</protein>
<accession>A0A365P5H8</accession>
<dbReference type="OrthoDB" id="9812094at2"/>
<evidence type="ECO:0000256" key="4">
    <source>
        <dbReference type="ARBA" id="ARBA00022989"/>
    </source>
</evidence>
<evidence type="ECO:0000256" key="3">
    <source>
        <dbReference type="ARBA" id="ARBA00022692"/>
    </source>
</evidence>
<comment type="subcellular location">
    <subcellularLocation>
        <location evidence="1">Cell membrane</location>
        <topology evidence="1">Multi-pass membrane protein</topology>
    </subcellularLocation>
</comment>
<organism evidence="7 8">
    <name type="scientific">Flavobacterium tibetense</name>
    <dbReference type="NCBI Taxonomy" id="2233533"/>
    <lineage>
        <taxon>Bacteria</taxon>
        <taxon>Pseudomonadati</taxon>
        <taxon>Bacteroidota</taxon>
        <taxon>Flavobacteriia</taxon>
        <taxon>Flavobacteriales</taxon>
        <taxon>Flavobacteriaceae</taxon>
        <taxon>Flavobacterium</taxon>
    </lineage>
</organism>
<feature type="transmembrane region" description="Helical" evidence="6">
    <location>
        <begin position="242"/>
        <end position="261"/>
    </location>
</feature>
<feature type="transmembrane region" description="Helical" evidence="6">
    <location>
        <begin position="266"/>
        <end position="283"/>
    </location>
</feature>
<dbReference type="PANTHER" id="PTHR39087:SF2">
    <property type="entry name" value="UPF0104 MEMBRANE PROTEIN MJ1595"/>
    <property type="match status" value="1"/>
</dbReference>
<dbReference type="InterPro" id="IPR022791">
    <property type="entry name" value="L-PG_synthase/AglD"/>
</dbReference>
<dbReference type="RefSeq" id="WP_113987732.1">
    <property type="nucleotide sequence ID" value="NZ_QLST01000001.1"/>
</dbReference>
<evidence type="ECO:0000313" key="7">
    <source>
        <dbReference type="EMBL" id="RBA29850.1"/>
    </source>
</evidence>
<keyword evidence="4 6" id="KW-1133">Transmembrane helix</keyword>
<comment type="caution">
    <text evidence="7">The sequence shown here is derived from an EMBL/GenBank/DDBJ whole genome shotgun (WGS) entry which is preliminary data.</text>
</comment>